<dbReference type="Proteomes" id="UP000236434">
    <property type="component" value="Unassembled WGS sequence"/>
</dbReference>
<dbReference type="RefSeq" id="WP_103066174.1">
    <property type="nucleotide sequence ID" value="NZ_AZRL01000003.1"/>
</dbReference>
<reference evidence="1 2" key="1">
    <citation type="submission" date="2013-12" db="EMBL/GenBank/DDBJ databases">
        <title>Comparative genomics of Petrotoga isolates.</title>
        <authorList>
            <person name="Nesbo C.L."/>
            <person name="Charchuk R."/>
            <person name="Chow K."/>
        </authorList>
    </citation>
    <scope>NUCLEOTIDE SEQUENCE [LARGE SCALE GENOMIC DNA]</scope>
    <source>
        <strain evidence="1 2">DSM 13574</strain>
    </source>
</reference>
<gene>
    <name evidence="1" type="ORF">X929_00830</name>
</gene>
<evidence type="ECO:0000313" key="2">
    <source>
        <dbReference type="Proteomes" id="UP000236434"/>
    </source>
</evidence>
<sequence>MKFKITIFVVSLVAIVLSIATEIRVIELRKDLQSQFNRLNSTVNEKLQAQEKEILTLNKYFEPDGVVEKFIVSNNFLEKNLNDLDKIITNLDEPSDAGYIQIYIIGSSDVWVAFRNSEGRYIFQGNLKPGLNPYKFYFFKEPSIETQYTYTLPFNASFKSGVPENTFFLIKEPGQYRLIKHPNKDISNIMIDLNLYIPTVTGK</sequence>
<accession>A0A2K1P5A8</accession>
<evidence type="ECO:0000313" key="1">
    <source>
        <dbReference type="EMBL" id="PNR97952.1"/>
    </source>
</evidence>
<dbReference type="AlphaFoldDB" id="A0A2K1P5A8"/>
<dbReference type="EMBL" id="AZRL01000003">
    <property type="protein sequence ID" value="PNR97952.1"/>
    <property type="molecule type" value="Genomic_DNA"/>
</dbReference>
<proteinExistence type="predicted"/>
<dbReference type="OrthoDB" id="48476at2"/>
<name>A0A2K1P5A8_9BACT</name>
<protein>
    <submittedName>
        <fullName evidence="1">Uncharacterized protein</fullName>
    </submittedName>
</protein>
<comment type="caution">
    <text evidence="1">The sequence shown here is derived from an EMBL/GenBank/DDBJ whole genome shotgun (WGS) entry which is preliminary data.</text>
</comment>
<organism evidence="1 2">
    <name type="scientific">Petrotoga olearia DSM 13574</name>
    <dbReference type="NCBI Taxonomy" id="1122955"/>
    <lineage>
        <taxon>Bacteria</taxon>
        <taxon>Thermotogati</taxon>
        <taxon>Thermotogota</taxon>
        <taxon>Thermotogae</taxon>
        <taxon>Petrotogales</taxon>
        <taxon>Petrotogaceae</taxon>
        <taxon>Petrotoga</taxon>
    </lineage>
</organism>